<organism evidence="2 3">
    <name type="scientific">Rhizopus oryzae</name>
    <name type="common">Mucormycosis agent</name>
    <name type="synonym">Rhizopus arrhizus var. delemar</name>
    <dbReference type="NCBI Taxonomy" id="64495"/>
    <lineage>
        <taxon>Eukaryota</taxon>
        <taxon>Fungi</taxon>
        <taxon>Fungi incertae sedis</taxon>
        <taxon>Mucoromycota</taxon>
        <taxon>Mucoromycotina</taxon>
        <taxon>Mucoromycetes</taxon>
        <taxon>Mucorales</taxon>
        <taxon>Mucorineae</taxon>
        <taxon>Rhizopodaceae</taxon>
        <taxon>Rhizopus</taxon>
    </lineage>
</organism>
<evidence type="ECO:0000313" key="3">
    <source>
        <dbReference type="Proteomes" id="UP000716291"/>
    </source>
</evidence>
<feature type="region of interest" description="Disordered" evidence="1">
    <location>
        <begin position="172"/>
        <end position="233"/>
    </location>
</feature>
<comment type="caution">
    <text evidence="2">The sequence shown here is derived from an EMBL/GenBank/DDBJ whole genome shotgun (WGS) entry which is preliminary data.</text>
</comment>
<dbReference type="Proteomes" id="UP000716291">
    <property type="component" value="Unassembled WGS sequence"/>
</dbReference>
<protein>
    <submittedName>
        <fullName evidence="2">Uncharacterized protein</fullName>
    </submittedName>
</protein>
<proteinExistence type="predicted"/>
<keyword evidence="3" id="KW-1185">Reference proteome</keyword>
<sequence length="233" mass="24960">MGVFIAGQLVAQEAGGRPAHVLESARLGRLQQRGRGLAARRAVDRQHVLARHLMKAGGRTLDLGAILLGRPFLALARFRAGAGLDAELAAGQVALPVDVVVRVRTEGMAFGRARLPPRRPHVVQARAVGLGAFIGQEEGDFDMMAVEHIRDQRRHAHVAGVEGQVDGLVARRRRRRGRHRNSARLDRRDDTVSSGLAHGSRSTHRGGTCRPTPGSRPSSAQGPPPSSCAPSAR</sequence>
<name>A0A9P6WUY9_RHIOR</name>
<gene>
    <name evidence="2" type="ORF">G6F64_013958</name>
</gene>
<evidence type="ECO:0000256" key="1">
    <source>
        <dbReference type="SAM" id="MobiDB-lite"/>
    </source>
</evidence>
<evidence type="ECO:0000313" key="2">
    <source>
        <dbReference type="EMBL" id="KAG1290165.1"/>
    </source>
</evidence>
<dbReference type="EMBL" id="JAANQT010006856">
    <property type="protein sequence ID" value="KAG1290165.1"/>
    <property type="molecule type" value="Genomic_DNA"/>
</dbReference>
<reference evidence="2" key="1">
    <citation type="journal article" date="2020" name="Microb. Genom.">
        <title>Genetic diversity of clinical and environmental Mucorales isolates obtained from an investigation of mucormycosis cases among solid organ transplant recipients.</title>
        <authorList>
            <person name="Nguyen M.H."/>
            <person name="Kaul D."/>
            <person name="Muto C."/>
            <person name="Cheng S.J."/>
            <person name="Richter R.A."/>
            <person name="Bruno V.M."/>
            <person name="Liu G."/>
            <person name="Beyhan S."/>
            <person name="Sundermann A.J."/>
            <person name="Mounaud S."/>
            <person name="Pasculle A.W."/>
            <person name="Nierman W.C."/>
            <person name="Driscoll E."/>
            <person name="Cumbie R."/>
            <person name="Clancy C.J."/>
            <person name="Dupont C.L."/>
        </authorList>
    </citation>
    <scope>NUCLEOTIDE SEQUENCE</scope>
    <source>
        <strain evidence="2">GL11</strain>
    </source>
</reference>
<dbReference type="AlphaFoldDB" id="A0A9P6WUY9"/>
<feature type="compositionally biased region" description="Basic residues" evidence="1">
    <location>
        <begin position="172"/>
        <end position="182"/>
    </location>
</feature>
<accession>A0A9P6WUY9</accession>